<comment type="caution">
    <text evidence="2">The sequence shown here is derived from an EMBL/GenBank/DDBJ whole genome shotgun (WGS) entry which is preliminary data.</text>
</comment>
<dbReference type="EMBL" id="QGGI01000013">
    <property type="protein sequence ID" value="PWJ90089.1"/>
    <property type="molecule type" value="Genomic_DNA"/>
</dbReference>
<dbReference type="Proteomes" id="UP000245921">
    <property type="component" value="Unassembled WGS sequence"/>
</dbReference>
<dbReference type="Pfam" id="PF13412">
    <property type="entry name" value="HTH_24"/>
    <property type="match status" value="1"/>
</dbReference>
<dbReference type="InterPro" id="IPR043129">
    <property type="entry name" value="ATPase_NBD"/>
</dbReference>
<dbReference type="PANTHER" id="PTHR18964:SF149">
    <property type="entry name" value="BIFUNCTIONAL UDP-N-ACETYLGLUCOSAMINE 2-EPIMERASE_N-ACETYLMANNOSAMINE KINASE"/>
    <property type="match status" value="1"/>
</dbReference>
<dbReference type="InterPro" id="IPR000600">
    <property type="entry name" value="ROK"/>
</dbReference>
<dbReference type="Gene3D" id="3.30.420.40">
    <property type="match status" value="2"/>
</dbReference>
<dbReference type="PANTHER" id="PTHR18964">
    <property type="entry name" value="ROK (REPRESSOR, ORF, KINASE) FAMILY"/>
    <property type="match status" value="1"/>
</dbReference>
<keyword evidence="3" id="KW-1185">Reference proteome</keyword>
<reference evidence="2 3" key="1">
    <citation type="submission" date="2018-05" db="EMBL/GenBank/DDBJ databases">
        <title>Genomic Encyclopedia of Type Strains, Phase IV (KMG-IV): sequencing the most valuable type-strain genomes for metagenomic binning, comparative biology and taxonomic classification.</title>
        <authorList>
            <person name="Goeker M."/>
        </authorList>
    </citation>
    <scope>NUCLEOTIDE SEQUENCE [LARGE SCALE GENOMIC DNA]</scope>
    <source>
        <strain evidence="2 3">DSM 24906</strain>
    </source>
</reference>
<keyword evidence="2" id="KW-0418">Kinase</keyword>
<dbReference type="InterPro" id="IPR036388">
    <property type="entry name" value="WH-like_DNA-bd_sf"/>
</dbReference>
<dbReference type="Pfam" id="PF00480">
    <property type="entry name" value="ROK"/>
    <property type="match status" value="1"/>
</dbReference>
<evidence type="ECO:0000256" key="1">
    <source>
        <dbReference type="ARBA" id="ARBA00006479"/>
    </source>
</evidence>
<dbReference type="AlphaFoldDB" id="A0AA45C5X8"/>
<protein>
    <submittedName>
        <fullName evidence="2">NBD/HSP70 family sugar kinase</fullName>
    </submittedName>
</protein>
<sequence>MKNAINLEDIKRSNRTTVLEILHNNAPISRSEIATISGLTKTSVTNIINELLNYNYIDEVGTETTKSGRRKTLLKIKKDSFKILGVSISRRYIYVGLFDADSNLLYENKKDFSSKNTNFESESILFECIDELLKNSNTKISNINGIGVSIPAPVNPILGKVIATPSYYEAWKNISIKDILIERYGINTWIDNDANVGALSEKWYGIGKNYKNFVYLVADVGLGSGIIINNSLYRGSSYMSGEIGHTFINDFIKKDEFNFIEEYSGIRYILNKYKGIDFEYFLNNYSKNKDYEKDMNIMIDLISISILNIITLIDPQAIILGGSLSYLKETLLNRVNNNIKKYLFGPIRTKIIINSEFEKDILKGSSALVLEKLFSDPYKYLLK</sequence>
<comment type="similarity">
    <text evidence="1">Belongs to the ROK (NagC/XylR) family.</text>
</comment>
<dbReference type="SUPFAM" id="SSF46785">
    <property type="entry name" value="Winged helix' DNA-binding domain"/>
    <property type="match status" value="1"/>
</dbReference>
<dbReference type="Gene3D" id="1.10.10.10">
    <property type="entry name" value="Winged helix-like DNA-binding domain superfamily/Winged helix DNA-binding domain"/>
    <property type="match status" value="1"/>
</dbReference>
<evidence type="ECO:0000313" key="3">
    <source>
        <dbReference type="Proteomes" id="UP000245921"/>
    </source>
</evidence>
<name>A0AA45C5X8_9BACT</name>
<dbReference type="GO" id="GO:0016301">
    <property type="term" value="F:kinase activity"/>
    <property type="evidence" value="ECO:0007669"/>
    <property type="project" value="UniProtKB-KW"/>
</dbReference>
<organism evidence="2 3">
    <name type="scientific">Oceanotoga teriensis</name>
    <dbReference type="NCBI Taxonomy" id="515440"/>
    <lineage>
        <taxon>Bacteria</taxon>
        <taxon>Thermotogati</taxon>
        <taxon>Thermotogota</taxon>
        <taxon>Thermotogae</taxon>
        <taxon>Petrotogales</taxon>
        <taxon>Petrotogaceae</taxon>
        <taxon>Oceanotoga</taxon>
    </lineage>
</organism>
<gene>
    <name evidence="2" type="ORF">C7380_11378</name>
</gene>
<dbReference type="RefSeq" id="WP_109605315.1">
    <property type="nucleotide sequence ID" value="NZ_QGGI01000013.1"/>
</dbReference>
<proteinExistence type="inferred from homology"/>
<accession>A0AA45C5X8</accession>
<dbReference type="InterPro" id="IPR036390">
    <property type="entry name" value="WH_DNA-bd_sf"/>
</dbReference>
<keyword evidence="2" id="KW-0808">Transferase</keyword>
<dbReference type="SUPFAM" id="SSF53067">
    <property type="entry name" value="Actin-like ATPase domain"/>
    <property type="match status" value="1"/>
</dbReference>
<evidence type="ECO:0000313" key="2">
    <source>
        <dbReference type="EMBL" id="PWJ90089.1"/>
    </source>
</evidence>